<evidence type="ECO:0000313" key="4">
    <source>
        <dbReference type="Proteomes" id="UP001292094"/>
    </source>
</evidence>
<dbReference type="GO" id="GO:0008270">
    <property type="term" value="F:zinc ion binding"/>
    <property type="evidence" value="ECO:0007669"/>
    <property type="project" value="UniProtKB-KW"/>
</dbReference>
<proteinExistence type="predicted"/>
<dbReference type="InterPro" id="IPR036236">
    <property type="entry name" value="Znf_C2H2_sf"/>
</dbReference>
<keyword evidence="1" id="KW-0862">Zinc</keyword>
<keyword evidence="1" id="KW-0479">Metal-binding</keyword>
<dbReference type="SUPFAM" id="SSF57667">
    <property type="entry name" value="beta-beta-alpha zinc fingers"/>
    <property type="match status" value="1"/>
</dbReference>
<organism evidence="3 4">
    <name type="scientific">Petrolisthes manimaculis</name>
    <dbReference type="NCBI Taxonomy" id="1843537"/>
    <lineage>
        <taxon>Eukaryota</taxon>
        <taxon>Metazoa</taxon>
        <taxon>Ecdysozoa</taxon>
        <taxon>Arthropoda</taxon>
        <taxon>Crustacea</taxon>
        <taxon>Multicrustacea</taxon>
        <taxon>Malacostraca</taxon>
        <taxon>Eumalacostraca</taxon>
        <taxon>Eucarida</taxon>
        <taxon>Decapoda</taxon>
        <taxon>Pleocyemata</taxon>
        <taxon>Anomura</taxon>
        <taxon>Galatheoidea</taxon>
        <taxon>Porcellanidae</taxon>
        <taxon>Petrolisthes</taxon>
    </lineage>
</organism>
<gene>
    <name evidence="3" type="ORF">Pmani_008385</name>
</gene>
<keyword evidence="1" id="KW-0863">Zinc-finger</keyword>
<dbReference type="PROSITE" id="PS00028">
    <property type="entry name" value="ZINC_FINGER_C2H2_1"/>
    <property type="match status" value="1"/>
</dbReference>
<evidence type="ECO:0000313" key="3">
    <source>
        <dbReference type="EMBL" id="KAK4320766.1"/>
    </source>
</evidence>
<dbReference type="Pfam" id="PF00096">
    <property type="entry name" value="zf-C2H2"/>
    <property type="match status" value="2"/>
</dbReference>
<keyword evidence="4" id="KW-1185">Reference proteome</keyword>
<sequence length="144" mass="16177">MSAVWQSVLVCIQCSCAHPRRARDGWAICLPPMQQALKECKWTACTHASQSQTPPAPPPPPPPYPITPSTLSFHLFPGRASSYMGLLHCPYCGKSYTSIGNLRVHFIDAHLNNGPFQCSMCHKVSRTRSGLRMHIQRHHRYKVN</sequence>
<dbReference type="PROSITE" id="PS50157">
    <property type="entry name" value="ZINC_FINGER_C2H2_2"/>
    <property type="match status" value="2"/>
</dbReference>
<dbReference type="InterPro" id="IPR013087">
    <property type="entry name" value="Znf_C2H2_type"/>
</dbReference>
<dbReference type="Gene3D" id="3.30.160.60">
    <property type="entry name" value="Classic Zinc Finger"/>
    <property type="match status" value="1"/>
</dbReference>
<dbReference type="Proteomes" id="UP001292094">
    <property type="component" value="Unassembled WGS sequence"/>
</dbReference>
<dbReference type="EMBL" id="JAWZYT010000639">
    <property type="protein sequence ID" value="KAK4320766.1"/>
    <property type="molecule type" value="Genomic_DNA"/>
</dbReference>
<comment type="caution">
    <text evidence="3">The sequence shown here is derived from an EMBL/GenBank/DDBJ whole genome shotgun (WGS) entry which is preliminary data.</text>
</comment>
<evidence type="ECO:0000259" key="2">
    <source>
        <dbReference type="PROSITE" id="PS50157"/>
    </source>
</evidence>
<feature type="domain" description="C2H2-type" evidence="2">
    <location>
        <begin position="116"/>
        <end position="143"/>
    </location>
</feature>
<evidence type="ECO:0000256" key="1">
    <source>
        <dbReference type="PROSITE-ProRule" id="PRU00042"/>
    </source>
</evidence>
<dbReference type="AlphaFoldDB" id="A0AAE1UHT1"/>
<accession>A0AAE1UHT1</accession>
<reference evidence="3" key="1">
    <citation type="submission" date="2023-11" db="EMBL/GenBank/DDBJ databases">
        <title>Genome assemblies of two species of porcelain crab, Petrolisthes cinctipes and Petrolisthes manimaculis (Anomura: Porcellanidae).</title>
        <authorList>
            <person name="Angst P."/>
        </authorList>
    </citation>
    <scope>NUCLEOTIDE SEQUENCE</scope>
    <source>
        <strain evidence="3">PB745_02</strain>
        <tissue evidence="3">Gill</tissue>
    </source>
</reference>
<name>A0AAE1UHT1_9EUCA</name>
<dbReference type="SMART" id="SM00355">
    <property type="entry name" value="ZnF_C2H2"/>
    <property type="match status" value="2"/>
</dbReference>
<protein>
    <recommendedName>
        <fullName evidence="2">C2H2-type domain-containing protein</fullName>
    </recommendedName>
</protein>
<feature type="domain" description="C2H2-type" evidence="2">
    <location>
        <begin position="87"/>
        <end position="115"/>
    </location>
</feature>